<organism evidence="2">
    <name type="scientific">marine sediment metagenome</name>
    <dbReference type="NCBI Taxonomy" id="412755"/>
    <lineage>
        <taxon>unclassified sequences</taxon>
        <taxon>metagenomes</taxon>
        <taxon>ecological metagenomes</taxon>
    </lineage>
</organism>
<feature type="non-terminal residue" evidence="2">
    <location>
        <position position="1"/>
    </location>
</feature>
<sequence>IPPMWAGILLIVGVLGLVFRAPIARQIAQVIPLFPTEVVLVIFSIIGIIAGGFGWIK</sequence>
<evidence type="ECO:0000256" key="1">
    <source>
        <dbReference type="SAM" id="Phobius"/>
    </source>
</evidence>
<dbReference type="EMBL" id="BARV01043399">
    <property type="protein sequence ID" value="GAI62824.1"/>
    <property type="molecule type" value="Genomic_DNA"/>
</dbReference>
<name>X1S4U2_9ZZZZ</name>
<keyword evidence="1" id="KW-0812">Transmembrane</keyword>
<comment type="caution">
    <text evidence="2">The sequence shown here is derived from an EMBL/GenBank/DDBJ whole genome shotgun (WGS) entry which is preliminary data.</text>
</comment>
<gene>
    <name evidence="2" type="ORF">S06H3_64805</name>
</gene>
<keyword evidence="1" id="KW-0472">Membrane</keyword>
<dbReference type="AlphaFoldDB" id="X1S4U2"/>
<reference evidence="2" key="1">
    <citation type="journal article" date="2014" name="Front. Microbiol.">
        <title>High frequency of phylogenetically diverse reductive dehalogenase-homologous genes in deep subseafloor sedimentary metagenomes.</title>
        <authorList>
            <person name="Kawai M."/>
            <person name="Futagami T."/>
            <person name="Toyoda A."/>
            <person name="Takaki Y."/>
            <person name="Nishi S."/>
            <person name="Hori S."/>
            <person name="Arai W."/>
            <person name="Tsubouchi T."/>
            <person name="Morono Y."/>
            <person name="Uchiyama I."/>
            <person name="Ito T."/>
            <person name="Fujiyama A."/>
            <person name="Inagaki F."/>
            <person name="Takami H."/>
        </authorList>
    </citation>
    <scope>NUCLEOTIDE SEQUENCE</scope>
    <source>
        <strain evidence="2">Expedition CK06-06</strain>
    </source>
</reference>
<keyword evidence="1" id="KW-1133">Transmembrane helix</keyword>
<proteinExistence type="predicted"/>
<protein>
    <submittedName>
        <fullName evidence="2">Uncharacterized protein</fullName>
    </submittedName>
</protein>
<feature type="transmembrane region" description="Helical" evidence="1">
    <location>
        <begin position="38"/>
        <end position="56"/>
    </location>
</feature>
<evidence type="ECO:0000313" key="2">
    <source>
        <dbReference type="EMBL" id="GAI62824.1"/>
    </source>
</evidence>
<accession>X1S4U2</accession>